<comment type="caution">
    <text evidence="4">The sequence shown here is derived from an EMBL/GenBank/DDBJ whole genome shotgun (WGS) entry which is preliminary data.</text>
</comment>
<dbReference type="AlphaFoldDB" id="A0AAN7HAZ6"/>
<evidence type="ECO:0000256" key="3">
    <source>
        <dbReference type="SAM" id="SignalP"/>
    </source>
</evidence>
<protein>
    <recommendedName>
        <fullName evidence="6">Extracellular membrane protein CFEM domain-containing protein</fullName>
    </recommendedName>
</protein>
<evidence type="ECO:0000313" key="4">
    <source>
        <dbReference type="EMBL" id="KAK4234364.1"/>
    </source>
</evidence>
<accession>A0AAN7HAZ6</accession>
<keyword evidence="2" id="KW-1133">Transmembrane helix</keyword>
<reference evidence="4" key="1">
    <citation type="journal article" date="2023" name="Mol. Phylogenet. Evol.">
        <title>Genome-scale phylogeny and comparative genomics of the fungal order Sordariales.</title>
        <authorList>
            <person name="Hensen N."/>
            <person name="Bonometti L."/>
            <person name="Westerberg I."/>
            <person name="Brannstrom I.O."/>
            <person name="Guillou S."/>
            <person name="Cros-Aarteil S."/>
            <person name="Calhoun S."/>
            <person name="Haridas S."/>
            <person name="Kuo A."/>
            <person name="Mondo S."/>
            <person name="Pangilinan J."/>
            <person name="Riley R."/>
            <person name="LaButti K."/>
            <person name="Andreopoulos B."/>
            <person name="Lipzen A."/>
            <person name="Chen C."/>
            <person name="Yan M."/>
            <person name="Daum C."/>
            <person name="Ng V."/>
            <person name="Clum A."/>
            <person name="Steindorff A."/>
            <person name="Ohm R.A."/>
            <person name="Martin F."/>
            <person name="Silar P."/>
            <person name="Natvig D.O."/>
            <person name="Lalanne C."/>
            <person name="Gautier V."/>
            <person name="Ament-Velasquez S.L."/>
            <person name="Kruys A."/>
            <person name="Hutchinson M.I."/>
            <person name="Powell A.J."/>
            <person name="Barry K."/>
            <person name="Miller A.N."/>
            <person name="Grigoriev I.V."/>
            <person name="Debuchy R."/>
            <person name="Gladieux P."/>
            <person name="Hiltunen Thoren M."/>
            <person name="Johannesson H."/>
        </authorList>
    </citation>
    <scope>NUCLEOTIDE SEQUENCE</scope>
    <source>
        <strain evidence="4">CBS 532.94</strain>
    </source>
</reference>
<keyword evidence="2" id="KW-0472">Membrane</keyword>
<keyword evidence="5" id="KW-1185">Reference proteome</keyword>
<gene>
    <name evidence="4" type="ORF">C8A03DRAFT_37863</name>
</gene>
<evidence type="ECO:0000313" key="5">
    <source>
        <dbReference type="Proteomes" id="UP001303760"/>
    </source>
</evidence>
<feature type="chain" id="PRO_5042910597" description="Extracellular membrane protein CFEM domain-containing protein" evidence="3">
    <location>
        <begin position="24"/>
        <end position="357"/>
    </location>
</feature>
<dbReference type="EMBL" id="MU860379">
    <property type="protein sequence ID" value="KAK4234364.1"/>
    <property type="molecule type" value="Genomic_DNA"/>
</dbReference>
<name>A0AAN7HAZ6_9PEZI</name>
<feature type="transmembrane region" description="Helical" evidence="2">
    <location>
        <begin position="203"/>
        <end position="229"/>
    </location>
</feature>
<proteinExistence type="predicted"/>
<evidence type="ECO:0000256" key="2">
    <source>
        <dbReference type="SAM" id="Phobius"/>
    </source>
</evidence>
<organism evidence="4 5">
    <name type="scientific">Achaetomium macrosporum</name>
    <dbReference type="NCBI Taxonomy" id="79813"/>
    <lineage>
        <taxon>Eukaryota</taxon>
        <taxon>Fungi</taxon>
        <taxon>Dikarya</taxon>
        <taxon>Ascomycota</taxon>
        <taxon>Pezizomycotina</taxon>
        <taxon>Sordariomycetes</taxon>
        <taxon>Sordariomycetidae</taxon>
        <taxon>Sordariales</taxon>
        <taxon>Chaetomiaceae</taxon>
        <taxon>Achaetomium</taxon>
    </lineage>
</organism>
<dbReference type="Proteomes" id="UP001303760">
    <property type="component" value="Unassembled WGS sequence"/>
</dbReference>
<sequence length="357" mass="36525">MGFNTGLLRRLLCLLLHFQALLAVETVSEFGEDWPHSCVPHCLGRWPVLYDNIGAALRCGDPFYNDCYCATAAASASRATSFLESCASASCNGGDLTVDLSAMQSKYASYCMVNGFTQPGATNWYNPAATTTRASPAPGSTGAAGPASTTTQVTVVTQTTTPGSSGGSSSQPRVTTVDATSTVWVNPAGSVVSAPSSDRNNNALALGLGVGLGVALALAVAGFGTWMCIRRKRRRQPLASPNDAALPPMGDGPAASPSPIPRKSVAAAAATPSPLSDAPGTSELGGQGIRPELGGTGLHPFPDVAPSPPVAVPGQHELHGLGRQPELPGQPRSPPPQYSQVVAASGTPAGRDRWELP</sequence>
<feature type="region of interest" description="Disordered" evidence="1">
    <location>
        <begin position="235"/>
        <end position="357"/>
    </location>
</feature>
<feature type="signal peptide" evidence="3">
    <location>
        <begin position="1"/>
        <end position="23"/>
    </location>
</feature>
<keyword evidence="2" id="KW-0812">Transmembrane</keyword>
<reference evidence="4" key="2">
    <citation type="submission" date="2023-05" db="EMBL/GenBank/DDBJ databases">
        <authorList>
            <consortium name="Lawrence Berkeley National Laboratory"/>
            <person name="Steindorff A."/>
            <person name="Hensen N."/>
            <person name="Bonometti L."/>
            <person name="Westerberg I."/>
            <person name="Brannstrom I.O."/>
            <person name="Guillou S."/>
            <person name="Cros-Aarteil S."/>
            <person name="Calhoun S."/>
            <person name="Haridas S."/>
            <person name="Kuo A."/>
            <person name="Mondo S."/>
            <person name="Pangilinan J."/>
            <person name="Riley R."/>
            <person name="Labutti K."/>
            <person name="Andreopoulos B."/>
            <person name="Lipzen A."/>
            <person name="Chen C."/>
            <person name="Yanf M."/>
            <person name="Daum C."/>
            <person name="Ng V."/>
            <person name="Clum A."/>
            <person name="Ohm R."/>
            <person name="Martin F."/>
            <person name="Silar P."/>
            <person name="Natvig D."/>
            <person name="Lalanne C."/>
            <person name="Gautier V."/>
            <person name="Ament-Velasquez S.L."/>
            <person name="Kruys A."/>
            <person name="Hutchinson M.I."/>
            <person name="Powell A.J."/>
            <person name="Barry K."/>
            <person name="Miller A.N."/>
            <person name="Grigoriev I.V."/>
            <person name="Debuchy R."/>
            <person name="Gladieux P."/>
            <person name="Thoren M.H."/>
            <person name="Johannesson H."/>
        </authorList>
    </citation>
    <scope>NUCLEOTIDE SEQUENCE</scope>
    <source>
        <strain evidence="4">CBS 532.94</strain>
    </source>
</reference>
<feature type="region of interest" description="Disordered" evidence="1">
    <location>
        <begin position="132"/>
        <end position="152"/>
    </location>
</feature>
<keyword evidence="3" id="KW-0732">Signal</keyword>
<evidence type="ECO:0008006" key="6">
    <source>
        <dbReference type="Google" id="ProtNLM"/>
    </source>
</evidence>
<evidence type="ECO:0000256" key="1">
    <source>
        <dbReference type="SAM" id="MobiDB-lite"/>
    </source>
</evidence>